<evidence type="ECO:0000313" key="4">
    <source>
        <dbReference type="EMBL" id="MBC2283907.1"/>
    </source>
</evidence>
<protein>
    <submittedName>
        <fullName evidence="6">DUF1911 domain-containing protein</fullName>
    </submittedName>
</protein>
<name>A0A7X1DKN1_9LIST</name>
<keyword evidence="1" id="KW-0175">Coiled coil</keyword>
<dbReference type="RefSeq" id="WP_185629274.1">
    <property type="nucleotide sequence ID" value="NZ_JAARZS010000012.1"/>
</dbReference>
<evidence type="ECO:0000313" key="8">
    <source>
        <dbReference type="Proteomes" id="UP000565628"/>
    </source>
</evidence>
<dbReference type="Gene3D" id="1.10.3920.10">
    <property type="entry name" value="PA2201 C-terminal domain-like"/>
    <property type="match status" value="1"/>
</dbReference>
<dbReference type="AlphaFoldDB" id="A0A7X1DKN1"/>
<dbReference type="Pfam" id="PF08929">
    <property type="entry name" value="PoNi_C"/>
    <property type="match status" value="1"/>
</dbReference>
<dbReference type="EMBL" id="JAARZS010000012">
    <property type="protein sequence ID" value="MBC2283907.1"/>
    <property type="molecule type" value="Genomic_DNA"/>
</dbReference>
<organism evidence="6 8">
    <name type="scientific">Listeria booriae</name>
    <dbReference type="NCBI Taxonomy" id="1552123"/>
    <lineage>
        <taxon>Bacteria</taxon>
        <taxon>Bacillati</taxon>
        <taxon>Bacillota</taxon>
        <taxon>Bacilli</taxon>
        <taxon>Bacillales</taxon>
        <taxon>Listeriaceae</taxon>
        <taxon>Listeria</taxon>
    </lineage>
</organism>
<accession>A0A7X1DKN1</accession>
<evidence type="ECO:0000313" key="9">
    <source>
        <dbReference type="Proteomes" id="UP000585696"/>
    </source>
</evidence>
<evidence type="ECO:0000313" key="5">
    <source>
        <dbReference type="EMBL" id="MBC2293333.1"/>
    </source>
</evidence>
<feature type="domain" description="PoNi C-terminal" evidence="3">
    <location>
        <begin position="126"/>
        <end position="233"/>
    </location>
</feature>
<dbReference type="Pfam" id="PF08928">
    <property type="entry name" value="PoNi_N"/>
    <property type="match status" value="1"/>
</dbReference>
<dbReference type="InterPro" id="IPR015025">
    <property type="entry name" value="PoNi_C"/>
</dbReference>
<evidence type="ECO:0000256" key="1">
    <source>
        <dbReference type="SAM" id="Coils"/>
    </source>
</evidence>
<evidence type="ECO:0000259" key="2">
    <source>
        <dbReference type="Pfam" id="PF08928"/>
    </source>
</evidence>
<feature type="coiled-coil region" evidence="1">
    <location>
        <begin position="11"/>
        <end position="38"/>
    </location>
</feature>
<dbReference type="SUPFAM" id="SSF140731">
    <property type="entry name" value="PA2201 C-terminal domain-like"/>
    <property type="match status" value="1"/>
</dbReference>
<proteinExistence type="predicted"/>
<dbReference type="InterPro" id="IPR028983">
    <property type="entry name" value="PA2201-like_C"/>
</dbReference>
<dbReference type="Proteomes" id="UP000565628">
    <property type="component" value="Unassembled WGS sequence"/>
</dbReference>
<comment type="caution">
    <text evidence="6">The sequence shown here is derived from an EMBL/GenBank/DDBJ whole genome shotgun (WGS) entry which is preliminary data.</text>
</comment>
<evidence type="ECO:0000313" key="6">
    <source>
        <dbReference type="EMBL" id="MBC2311292.1"/>
    </source>
</evidence>
<dbReference type="EMBL" id="JAARZT010000015">
    <property type="protein sequence ID" value="MBC2293333.1"/>
    <property type="molecule type" value="Genomic_DNA"/>
</dbReference>
<evidence type="ECO:0000313" key="7">
    <source>
        <dbReference type="Proteomes" id="UP000543005"/>
    </source>
</evidence>
<gene>
    <name evidence="4" type="ORF">HCB69_05910</name>
    <name evidence="5" type="ORF">HCC36_08850</name>
    <name evidence="6" type="ORF">HCJ81_10355</name>
</gene>
<reference evidence="7 8" key="1">
    <citation type="submission" date="2020-03" db="EMBL/GenBank/DDBJ databases">
        <title>Soil Listeria distribution.</title>
        <authorList>
            <person name="Liao J."/>
            <person name="Wiedmann M."/>
        </authorList>
    </citation>
    <scope>NUCLEOTIDE SEQUENCE [LARGE SCALE GENOMIC DNA]</scope>
    <source>
        <strain evidence="6 8">FSL L7-0039</strain>
        <strain evidence="5 7">FSL L7-0051</strain>
        <strain evidence="4 9">FSL L7-0054</strain>
    </source>
</reference>
<sequence length="238" mass="28469">MRDTLKNETYFEEKILENDELIKKYEDMLQQLIQERGENDPSIERVHIVLLKYYTAKINCLYSAGFPIDSIKEVYPLFLNSFEIIWEKETSSYIQLLWTVSLGILVGASKEQFQQIEDIIKKEEFHDYLIDYLMHQHNKSWEITTQEIIFPTPYQVLKDIIRETNKDSAVKELKYYLEKEWYKGHDDAGWHDSHKSKFDTYSGYWSYESGAIAKVLQLDDEALKNVPYYPYDLVHYKN</sequence>
<dbReference type="Proteomes" id="UP000585696">
    <property type="component" value="Unassembled WGS sequence"/>
</dbReference>
<dbReference type="EMBL" id="JAASWV010000013">
    <property type="protein sequence ID" value="MBC2311292.1"/>
    <property type="molecule type" value="Genomic_DNA"/>
</dbReference>
<dbReference type="Proteomes" id="UP000543005">
    <property type="component" value="Unassembled WGS sequence"/>
</dbReference>
<dbReference type="InterPro" id="IPR015024">
    <property type="entry name" value="PoNi_N"/>
</dbReference>
<evidence type="ECO:0000259" key="3">
    <source>
        <dbReference type="Pfam" id="PF08929"/>
    </source>
</evidence>
<feature type="domain" description="PoNi N-terminal" evidence="2">
    <location>
        <begin position="2"/>
        <end position="116"/>
    </location>
</feature>